<keyword evidence="8" id="KW-1185">Reference proteome</keyword>
<evidence type="ECO:0000256" key="5">
    <source>
        <dbReference type="ARBA" id="ARBA00023049"/>
    </source>
</evidence>
<name>A0ABR6ER73_9SPHI</name>
<dbReference type="EMBL" id="WNXC01000001">
    <property type="protein sequence ID" value="MBB2147359.1"/>
    <property type="molecule type" value="Genomic_DNA"/>
</dbReference>
<gene>
    <name evidence="7" type="ORF">GM920_00405</name>
</gene>
<dbReference type="PANTHER" id="PTHR30471:SF3">
    <property type="entry name" value="UPF0758 PROTEIN YEES-RELATED"/>
    <property type="match status" value="1"/>
</dbReference>
<keyword evidence="3" id="KW-0378">Hydrolase</keyword>
<accession>A0ABR6ER73</accession>
<dbReference type="Gene3D" id="3.40.140.10">
    <property type="entry name" value="Cytidine Deaminase, domain 2"/>
    <property type="match status" value="1"/>
</dbReference>
<dbReference type="PANTHER" id="PTHR30471">
    <property type="entry name" value="DNA REPAIR PROTEIN RADC"/>
    <property type="match status" value="1"/>
</dbReference>
<dbReference type="InterPro" id="IPR037518">
    <property type="entry name" value="MPN"/>
</dbReference>
<keyword evidence="1" id="KW-0645">Protease</keyword>
<dbReference type="Proteomes" id="UP000636110">
    <property type="component" value="Unassembled WGS sequence"/>
</dbReference>
<proteinExistence type="predicted"/>
<protein>
    <submittedName>
        <fullName evidence="7">DNA repair protein</fullName>
    </submittedName>
</protein>
<evidence type="ECO:0000256" key="1">
    <source>
        <dbReference type="ARBA" id="ARBA00022670"/>
    </source>
</evidence>
<reference evidence="7 8" key="1">
    <citation type="submission" date="2019-11" db="EMBL/GenBank/DDBJ databases">
        <title>Description of Pedobacter sp. LMG 31462T.</title>
        <authorList>
            <person name="Carlier A."/>
            <person name="Qi S."/>
            <person name="Vandamme P."/>
        </authorList>
    </citation>
    <scope>NUCLEOTIDE SEQUENCE [LARGE SCALE GENOMIC DNA]</scope>
    <source>
        <strain evidence="7 8">LMG 31462</strain>
    </source>
</reference>
<organism evidence="7 8">
    <name type="scientific">Pedobacter gandavensis</name>
    <dbReference type="NCBI Taxonomy" id="2679963"/>
    <lineage>
        <taxon>Bacteria</taxon>
        <taxon>Pseudomonadati</taxon>
        <taxon>Bacteroidota</taxon>
        <taxon>Sphingobacteriia</taxon>
        <taxon>Sphingobacteriales</taxon>
        <taxon>Sphingobacteriaceae</taxon>
        <taxon>Pedobacter</taxon>
    </lineage>
</organism>
<dbReference type="RefSeq" id="WP_182952639.1">
    <property type="nucleotide sequence ID" value="NZ_WNXC01000001.1"/>
</dbReference>
<dbReference type="PROSITE" id="PS50249">
    <property type="entry name" value="MPN"/>
    <property type="match status" value="1"/>
</dbReference>
<evidence type="ECO:0000259" key="6">
    <source>
        <dbReference type="PROSITE" id="PS50249"/>
    </source>
</evidence>
<evidence type="ECO:0000313" key="7">
    <source>
        <dbReference type="EMBL" id="MBB2147359.1"/>
    </source>
</evidence>
<evidence type="ECO:0000256" key="2">
    <source>
        <dbReference type="ARBA" id="ARBA00022723"/>
    </source>
</evidence>
<evidence type="ECO:0000256" key="3">
    <source>
        <dbReference type="ARBA" id="ARBA00022801"/>
    </source>
</evidence>
<dbReference type="Pfam" id="PF04002">
    <property type="entry name" value="RadC"/>
    <property type="match status" value="1"/>
</dbReference>
<feature type="domain" description="MPN" evidence="6">
    <location>
        <begin position="31"/>
        <end position="157"/>
    </location>
</feature>
<evidence type="ECO:0000256" key="4">
    <source>
        <dbReference type="ARBA" id="ARBA00022833"/>
    </source>
</evidence>
<sequence>METLKIQNDLSKIAEIKISYLPKFKAYERPQITSSMDGYKALYNCWDKNTIALREEFKILLLNYNNRVLGYFNVGTGGVSAVVVDAKMIFGVALKASASAIILAHCHPSGNLDPSSQDITITNKLIEIGKYLDLRVLDHLILTPDNGYYSFADDGLI</sequence>
<comment type="caution">
    <text evidence="7">The sequence shown here is derived from an EMBL/GenBank/DDBJ whole genome shotgun (WGS) entry which is preliminary data.</text>
</comment>
<keyword evidence="4" id="KW-0862">Zinc</keyword>
<dbReference type="CDD" id="cd08071">
    <property type="entry name" value="MPN_DUF2466"/>
    <property type="match status" value="1"/>
</dbReference>
<dbReference type="InterPro" id="IPR001405">
    <property type="entry name" value="UPF0758"/>
</dbReference>
<keyword evidence="5" id="KW-0482">Metalloprotease</keyword>
<evidence type="ECO:0000313" key="8">
    <source>
        <dbReference type="Proteomes" id="UP000636110"/>
    </source>
</evidence>
<dbReference type="InterPro" id="IPR025657">
    <property type="entry name" value="RadC_JAB"/>
</dbReference>
<keyword evidence="2" id="KW-0479">Metal-binding</keyword>